<proteinExistence type="predicted"/>
<protein>
    <submittedName>
        <fullName evidence="2">Uncharacterized protein</fullName>
    </submittedName>
</protein>
<feature type="region of interest" description="Disordered" evidence="1">
    <location>
        <begin position="385"/>
        <end position="406"/>
    </location>
</feature>
<evidence type="ECO:0000256" key="1">
    <source>
        <dbReference type="SAM" id="MobiDB-lite"/>
    </source>
</evidence>
<gene>
    <name evidence="2" type="ORF">BCR36DRAFT_585102</name>
</gene>
<name>A0A1Y1V3U2_9FUNG</name>
<reference evidence="2 3" key="2">
    <citation type="submission" date="2016-08" db="EMBL/GenBank/DDBJ databases">
        <title>Pervasive Adenine N6-methylation of Active Genes in Fungi.</title>
        <authorList>
            <consortium name="DOE Joint Genome Institute"/>
            <person name="Mondo S.J."/>
            <person name="Dannebaum R.O."/>
            <person name="Kuo R.C."/>
            <person name="Labutti K."/>
            <person name="Haridas S."/>
            <person name="Kuo A."/>
            <person name="Salamov A."/>
            <person name="Ahrendt S.R."/>
            <person name="Lipzen A."/>
            <person name="Sullivan W."/>
            <person name="Andreopoulos W.B."/>
            <person name="Clum A."/>
            <person name="Lindquist E."/>
            <person name="Daum C."/>
            <person name="Ramamoorthy G.K."/>
            <person name="Gryganskyi A."/>
            <person name="Culley D."/>
            <person name="Magnuson J.K."/>
            <person name="James T.Y."/>
            <person name="O'Malley M.A."/>
            <person name="Stajich J.E."/>
            <person name="Spatafora J.W."/>
            <person name="Visel A."/>
            <person name="Grigoriev I.V."/>
        </authorList>
    </citation>
    <scope>NUCLEOTIDE SEQUENCE [LARGE SCALE GENOMIC DNA]</scope>
    <source>
        <strain evidence="3">finn</strain>
    </source>
</reference>
<accession>A0A1Y1V3U2</accession>
<keyword evidence="3" id="KW-1185">Reference proteome</keyword>
<feature type="region of interest" description="Disordered" evidence="1">
    <location>
        <begin position="290"/>
        <end position="330"/>
    </location>
</feature>
<comment type="caution">
    <text evidence="2">The sequence shown here is derived from an EMBL/GenBank/DDBJ whole genome shotgun (WGS) entry which is preliminary data.</text>
</comment>
<reference evidence="2 3" key="1">
    <citation type="submission" date="2016-08" db="EMBL/GenBank/DDBJ databases">
        <title>Genomes of anaerobic fungi encode conserved fungal cellulosomes for biomass hydrolysis.</title>
        <authorList>
            <consortium name="DOE Joint Genome Institute"/>
            <person name="Haitjema C.H."/>
            <person name="Gilmore S.P."/>
            <person name="Henske J.K."/>
            <person name="Solomon K.V."/>
            <person name="De Groot R."/>
            <person name="Kuo A."/>
            <person name="Mondo S.J."/>
            <person name="Salamov A.A."/>
            <person name="Labutti K."/>
            <person name="Zhao Z."/>
            <person name="Chiniquy J."/>
            <person name="Barry K."/>
            <person name="Brewer H.M."/>
            <person name="Purvine S.O."/>
            <person name="Wright A.T."/>
            <person name="Boxma B."/>
            <person name="Van Alen T."/>
            <person name="Hackstein J.H."/>
            <person name="Baker S.E."/>
            <person name="Grigoriev I.V."/>
            <person name="O'Malley M.A."/>
        </authorList>
    </citation>
    <scope>NUCLEOTIDE SEQUENCE [LARGE SCALE GENOMIC DNA]</scope>
    <source>
        <strain evidence="3">finn</strain>
    </source>
</reference>
<dbReference type="Proteomes" id="UP000193719">
    <property type="component" value="Unassembled WGS sequence"/>
</dbReference>
<dbReference type="EMBL" id="MCFH01000034">
    <property type="protein sequence ID" value="ORX46636.1"/>
    <property type="molecule type" value="Genomic_DNA"/>
</dbReference>
<sequence>MSDTKNFLTSLATLRDSTKYVLDFLNNQNFTYADIDNGSNSDKNEEINCSQAFDVLKTLKKDVKTFTNTNFANADSVDSGSEEFKDCETADLDNLHSQLSMIVDNFSSDIDIITNAENSSDSKKYKLDIVLSHQETLKSIDKSIINQIDSNSPEKENIEINNKIKNKDDEIFKNAVKVENSINTESPTSHNNNRFNNNNSLRVVIEDNYEKDKSSVAKNFLFTNTMPQTPEIEKIKNYITDVDLNKLNNIEIIKLILDSLVQTCNELLQLKSDTLSDVLGAYPKSPLSSDIIPQNNSIPSPNVNNSNHEEKLKNVDGNNDKNDNNETATPKISINTSIEAIGSEIKPDDMESLGNPNKQRNPKELIKELECLIILIHSLYENQPKSEKDEISIHSDDKSRSGFGKENQNDSMISLITSNAELNSVINAIDSLLKASPRFNNQCVQINAENKKKFQLMGVLSVVDRMTRTRLNDQRASSNQLDCVNRLIELLNKSLVRQYGEQRFTISPDKEKKMEFGRISYLVEKSKNSRLSNQDWCSQKLIREKEIEEIFDQTSYKSLENQRFVMRPSKEKDMYINDLLKHVDKLDSYRLSNQDAIIKRGKSLNEKAYSLNSCIPDTDSETSPKRKEGAMKKLRRFSKSIMS</sequence>
<feature type="compositionally biased region" description="Low complexity" evidence="1">
    <location>
        <begin position="290"/>
        <end position="306"/>
    </location>
</feature>
<feature type="compositionally biased region" description="Basic and acidic residues" evidence="1">
    <location>
        <begin position="385"/>
        <end position="400"/>
    </location>
</feature>
<dbReference type="AlphaFoldDB" id="A0A1Y1V3U2"/>
<evidence type="ECO:0000313" key="2">
    <source>
        <dbReference type="EMBL" id="ORX46636.1"/>
    </source>
</evidence>
<organism evidence="2 3">
    <name type="scientific">Piromyces finnis</name>
    <dbReference type="NCBI Taxonomy" id="1754191"/>
    <lineage>
        <taxon>Eukaryota</taxon>
        <taxon>Fungi</taxon>
        <taxon>Fungi incertae sedis</taxon>
        <taxon>Chytridiomycota</taxon>
        <taxon>Chytridiomycota incertae sedis</taxon>
        <taxon>Neocallimastigomycetes</taxon>
        <taxon>Neocallimastigales</taxon>
        <taxon>Neocallimastigaceae</taxon>
        <taxon>Piromyces</taxon>
    </lineage>
</organism>
<feature type="compositionally biased region" description="Basic and acidic residues" evidence="1">
    <location>
        <begin position="307"/>
        <end position="324"/>
    </location>
</feature>
<dbReference type="OrthoDB" id="66510at2759"/>
<evidence type="ECO:0000313" key="3">
    <source>
        <dbReference type="Proteomes" id="UP000193719"/>
    </source>
</evidence>